<proteinExistence type="predicted"/>
<comment type="caution">
    <text evidence="1">The sequence shown here is derived from an EMBL/GenBank/DDBJ whole genome shotgun (WGS) entry which is preliminary data.</text>
</comment>
<accession>A0AAV7KXD8</accession>
<dbReference type="Proteomes" id="UP001066276">
    <property type="component" value="Chromosome 12"/>
</dbReference>
<name>A0AAV7KXD8_PLEWA</name>
<evidence type="ECO:0000313" key="1">
    <source>
        <dbReference type="EMBL" id="KAJ1082892.1"/>
    </source>
</evidence>
<sequence>MTHQARGISNHSPVSVLLNGPEKKFVLPRKIDPWFLKDRGFREKLHEETGAYFVENQGPVVSPFVLWEAFRAVLRGKAQALTGVWKNERNLKCARLEAEILDLEARVQTEGTVTLGHRLRLHQQDFRILAEERA</sequence>
<protein>
    <submittedName>
        <fullName evidence="1">Uncharacterized protein</fullName>
    </submittedName>
</protein>
<reference evidence="1" key="1">
    <citation type="journal article" date="2022" name="bioRxiv">
        <title>Sequencing and chromosome-scale assembly of the giantPleurodeles waltlgenome.</title>
        <authorList>
            <person name="Brown T."/>
            <person name="Elewa A."/>
            <person name="Iarovenko S."/>
            <person name="Subramanian E."/>
            <person name="Araus A.J."/>
            <person name="Petzold A."/>
            <person name="Susuki M."/>
            <person name="Suzuki K.-i.T."/>
            <person name="Hayashi T."/>
            <person name="Toyoda A."/>
            <person name="Oliveira C."/>
            <person name="Osipova E."/>
            <person name="Leigh N.D."/>
            <person name="Simon A."/>
            <person name="Yun M.H."/>
        </authorList>
    </citation>
    <scope>NUCLEOTIDE SEQUENCE</scope>
    <source>
        <strain evidence="1">20211129_DDA</strain>
        <tissue evidence="1">Liver</tissue>
    </source>
</reference>
<evidence type="ECO:0000313" key="2">
    <source>
        <dbReference type="Proteomes" id="UP001066276"/>
    </source>
</evidence>
<keyword evidence="2" id="KW-1185">Reference proteome</keyword>
<gene>
    <name evidence="1" type="ORF">NDU88_003055</name>
</gene>
<dbReference type="AlphaFoldDB" id="A0AAV7KXD8"/>
<organism evidence="1 2">
    <name type="scientific">Pleurodeles waltl</name>
    <name type="common">Iberian ribbed newt</name>
    <dbReference type="NCBI Taxonomy" id="8319"/>
    <lineage>
        <taxon>Eukaryota</taxon>
        <taxon>Metazoa</taxon>
        <taxon>Chordata</taxon>
        <taxon>Craniata</taxon>
        <taxon>Vertebrata</taxon>
        <taxon>Euteleostomi</taxon>
        <taxon>Amphibia</taxon>
        <taxon>Batrachia</taxon>
        <taxon>Caudata</taxon>
        <taxon>Salamandroidea</taxon>
        <taxon>Salamandridae</taxon>
        <taxon>Pleurodelinae</taxon>
        <taxon>Pleurodeles</taxon>
    </lineage>
</organism>
<dbReference type="EMBL" id="JANPWB010000016">
    <property type="protein sequence ID" value="KAJ1082892.1"/>
    <property type="molecule type" value="Genomic_DNA"/>
</dbReference>